<gene>
    <name evidence="1" type="ORF">LZ538_09705</name>
</gene>
<name>A0ABT0S447_9SPHN</name>
<sequence length="67" mass="7383">MPMTAERVVELCRQNAAVVREDIALMEAGRLKFQALGSDATREQIARMKANLSRLQEIIDACGCDCA</sequence>
<dbReference type="Proteomes" id="UP001165342">
    <property type="component" value="Unassembled WGS sequence"/>
</dbReference>
<accession>A0ABT0S447</accession>
<comment type="caution">
    <text evidence="1">The sequence shown here is derived from an EMBL/GenBank/DDBJ whole genome shotgun (WGS) entry which is preliminary data.</text>
</comment>
<evidence type="ECO:0000313" key="2">
    <source>
        <dbReference type="Proteomes" id="UP001165342"/>
    </source>
</evidence>
<dbReference type="RefSeq" id="WP_249831818.1">
    <property type="nucleotide sequence ID" value="NZ_JAMGBE010000003.1"/>
</dbReference>
<reference evidence="1" key="1">
    <citation type="submission" date="2022-05" db="EMBL/GenBank/DDBJ databases">
        <authorList>
            <person name="Jo J.-H."/>
            <person name="Im W.-T."/>
        </authorList>
    </citation>
    <scope>NUCLEOTIDE SEQUENCE</scope>
    <source>
        <strain evidence="1">SE220</strain>
    </source>
</reference>
<proteinExistence type="predicted"/>
<organism evidence="1 2">
    <name type="scientific">Sphingomonas hankyongi</name>
    <dbReference type="NCBI Taxonomy" id="2908209"/>
    <lineage>
        <taxon>Bacteria</taxon>
        <taxon>Pseudomonadati</taxon>
        <taxon>Pseudomonadota</taxon>
        <taxon>Alphaproteobacteria</taxon>
        <taxon>Sphingomonadales</taxon>
        <taxon>Sphingomonadaceae</taxon>
        <taxon>Sphingomonas</taxon>
    </lineage>
</organism>
<evidence type="ECO:0000313" key="1">
    <source>
        <dbReference type="EMBL" id="MCL6730325.1"/>
    </source>
</evidence>
<keyword evidence="2" id="KW-1185">Reference proteome</keyword>
<dbReference type="EMBL" id="JAMGBE010000003">
    <property type="protein sequence ID" value="MCL6730325.1"/>
    <property type="molecule type" value="Genomic_DNA"/>
</dbReference>
<protein>
    <submittedName>
        <fullName evidence="1">Uncharacterized protein</fullName>
    </submittedName>
</protein>